<protein>
    <submittedName>
        <fullName evidence="1">Pyridoxamine 5'-phosphate oxidase family protein</fullName>
    </submittedName>
</protein>
<keyword evidence="2" id="KW-1185">Reference proteome</keyword>
<dbReference type="Pfam" id="PF12900">
    <property type="entry name" value="Pyridox_ox_2"/>
    <property type="match status" value="1"/>
</dbReference>
<proteinExistence type="predicted"/>
<accession>A0A6G7Y9B9</accession>
<dbReference type="SUPFAM" id="SSF50475">
    <property type="entry name" value="FMN-binding split barrel"/>
    <property type="match status" value="1"/>
</dbReference>
<organism evidence="1 2">
    <name type="scientific">Propioniciclava coleopterorum</name>
    <dbReference type="NCBI Taxonomy" id="2714937"/>
    <lineage>
        <taxon>Bacteria</taxon>
        <taxon>Bacillati</taxon>
        <taxon>Actinomycetota</taxon>
        <taxon>Actinomycetes</taxon>
        <taxon>Propionibacteriales</taxon>
        <taxon>Propionibacteriaceae</taxon>
        <taxon>Propioniciclava</taxon>
    </lineage>
</organism>
<evidence type="ECO:0000313" key="1">
    <source>
        <dbReference type="EMBL" id="QIK73405.1"/>
    </source>
</evidence>
<dbReference type="InterPro" id="IPR012349">
    <property type="entry name" value="Split_barrel_FMN-bd"/>
</dbReference>
<dbReference type="Gene3D" id="2.30.110.10">
    <property type="entry name" value="Electron Transport, Fmn-binding Protein, Chain A"/>
    <property type="match status" value="1"/>
</dbReference>
<dbReference type="KEGG" id="prv:G7070_15470"/>
<gene>
    <name evidence="1" type="ORF">G7070_15470</name>
</gene>
<name>A0A6G7Y9B9_9ACTN</name>
<dbReference type="InterPro" id="IPR024747">
    <property type="entry name" value="Pyridox_Oxase-rel"/>
</dbReference>
<sequence length="131" mass="13894">MIPGYFVTIDADECLRLLGEGTIGRVAWVSSRGLQVLPVSYTLVGDAVVFTVAEGTILGELSRPTKVAFEVDDLDTQTATGWSVLAQGETTPFAGDKEALKSLPWVPGHQDIPIAVELSFLAGRSVSAESD</sequence>
<dbReference type="RefSeq" id="WP_166234474.1">
    <property type="nucleotide sequence ID" value="NZ_CP049865.1"/>
</dbReference>
<dbReference type="Proteomes" id="UP000501058">
    <property type="component" value="Chromosome"/>
</dbReference>
<evidence type="ECO:0000313" key="2">
    <source>
        <dbReference type="Proteomes" id="UP000501058"/>
    </source>
</evidence>
<dbReference type="EMBL" id="CP049865">
    <property type="protein sequence ID" value="QIK73405.1"/>
    <property type="molecule type" value="Genomic_DNA"/>
</dbReference>
<dbReference type="AlphaFoldDB" id="A0A6G7Y9B9"/>
<reference evidence="1 2" key="1">
    <citation type="submission" date="2020-03" db="EMBL/GenBank/DDBJ databases">
        <title>Propioniciclava sp. nov., isolated from Hydrophilus acuminatus.</title>
        <authorList>
            <person name="Hyun D.-W."/>
            <person name="Bae J.-W."/>
        </authorList>
    </citation>
    <scope>NUCLEOTIDE SEQUENCE [LARGE SCALE GENOMIC DNA]</scope>
    <source>
        <strain evidence="1 2">HDW11</strain>
    </source>
</reference>